<name>A0ABV4L566_9GAMM</name>
<proteinExistence type="predicted"/>
<organism evidence="2 3">
    <name type="scientific">Enterovibrio norvegicus</name>
    <dbReference type="NCBI Taxonomy" id="188144"/>
    <lineage>
        <taxon>Bacteria</taxon>
        <taxon>Pseudomonadati</taxon>
        <taxon>Pseudomonadota</taxon>
        <taxon>Gammaproteobacteria</taxon>
        <taxon>Vibrionales</taxon>
        <taxon>Vibrionaceae</taxon>
        <taxon>Enterovibrio</taxon>
    </lineage>
</organism>
<sequence length="90" mass="9688">MDIYNKIQSSVLACAVAALGASIYVSSMESDFKQYSIPLALVGSILGVSATGLGFLFSRQREKKLDQKIGSAINKFADEKETGTLKTHND</sequence>
<feature type="transmembrane region" description="Helical" evidence="1">
    <location>
        <begin position="37"/>
        <end position="58"/>
    </location>
</feature>
<accession>A0ABV4L566</accession>
<reference evidence="2 3" key="1">
    <citation type="submission" date="2024-06" db="EMBL/GenBank/DDBJ databases">
        <authorList>
            <person name="Steensen K."/>
            <person name="Seneca J."/>
            <person name="Bartlau N."/>
            <person name="Yu A.X."/>
            <person name="Polz M.F."/>
        </authorList>
    </citation>
    <scope>NUCLEOTIDE SEQUENCE [LARGE SCALE GENOMIC DNA]</scope>
    <source>
        <strain evidence="2 3">1F260</strain>
    </source>
</reference>
<evidence type="ECO:0000313" key="2">
    <source>
        <dbReference type="EMBL" id="MEZ8082845.1"/>
    </source>
</evidence>
<feature type="transmembrane region" description="Helical" evidence="1">
    <location>
        <begin position="7"/>
        <end position="25"/>
    </location>
</feature>
<gene>
    <name evidence="2" type="ORF">ACED35_17140</name>
</gene>
<evidence type="ECO:0000256" key="1">
    <source>
        <dbReference type="SAM" id="Phobius"/>
    </source>
</evidence>
<keyword evidence="3" id="KW-1185">Reference proteome</keyword>
<comment type="caution">
    <text evidence="2">The sequence shown here is derived from an EMBL/GenBank/DDBJ whole genome shotgun (WGS) entry which is preliminary data.</text>
</comment>
<keyword evidence="1" id="KW-0472">Membrane</keyword>
<keyword evidence="1" id="KW-0812">Transmembrane</keyword>
<dbReference type="RefSeq" id="WP_371734978.1">
    <property type="nucleotide sequence ID" value="NZ_JBGONM010000044.1"/>
</dbReference>
<keyword evidence="1" id="KW-1133">Transmembrane helix</keyword>
<evidence type="ECO:0000313" key="3">
    <source>
        <dbReference type="Proteomes" id="UP001569154"/>
    </source>
</evidence>
<dbReference type="EMBL" id="JBGONM010000044">
    <property type="protein sequence ID" value="MEZ8082845.1"/>
    <property type="molecule type" value="Genomic_DNA"/>
</dbReference>
<dbReference type="Proteomes" id="UP001569154">
    <property type="component" value="Unassembled WGS sequence"/>
</dbReference>
<protein>
    <submittedName>
        <fullName evidence="2">Uncharacterized protein</fullName>
    </submittedName>
</protein>